<accession>A0A8T2EA54</accession>
<sequence length="35" mass="4198">GETGNKKTEKYLNARRREKVTLDTRAQGFLWFLRN</sequence>
<dbReference type="Proteomes" id="UP000694251">
    <property type="component" value="Chromosome 4"/>
</dbReference>
<protein>
    <submittedName>
        <fullName evidence="1">Uncharacterized protein</fullName>
    </submittedName>
</protein>
<name>A0A8T2EA54_ARASU</name>
<evidence type="ECO:0000313" key="2">
    <source>
        <dbReference type="Proteomes" id="UP000694251"/>
    </source>
</evidence>
<organism evidence="1 2">
    <name type="scientific">Arabidopsis suecica</name>
    <name type="common">Swedish thale-cress</name>
    <name type="synonym">Cardaminopsis suecica</name>
    <dbReference type="NCBI Taxonomy" id="45249"/>
    <lineage>
        <taxon>Eukaryota</taxon>
        <taxon>Viridiplantae</taxon>
        <taxon>Streptophyta</taxon>
        <taxon>Embryophyta</taxon>
        <taxon>Tracheophyta</taxon>
        <taxon>Spermatophyta</taxon>
        <taxon>Magnoliopsida</taxon>
        <taxon>eudicotyledons</taxon>
        <taxon>Gunneridae</taxon>
        <taxon>Pentapetalae</taxon>
        <taxon>rosids</taxon>
        <taxon>malvids</taxon>
        <taxon>Brassicales</taxon>
        <taxon>Brassicaceae</taxon>
        <taxon>Camelineae</taxon>
        <taxon>Arabidopsis</taxon>
    </lineage>
</organism>
<evidence type="ECO:0000313" key="1">
    <source>
        <dbReference type="EMBL" id="KAG7619842.1"/>
    </source>
</evidence>
<comment type="caution">
    <text evidence="1">The sequence shown here is derived from an EMBL/GenBank/DDBJ whole genome shotgun (WGS) entry which is preliminary data.</text>
</comment>
<reference evidence="1 2" key="1">
    <citation type="submission" date="2020-12" db="EMBL/GenBank/DDBJ databases">
        <title>Concerted genomic and epigenomic changes stabilize Arabidopsis allopolyploids.</title>
        <authorList>
            <person name="Chen Z."/>
        </authorList>
    </citation>
    <scope>NUCLEOTIDE SEQUENCE [LARGE SCALE GENOMIC DNA]</scope>
    <source>
        <strain evidence="1">As9502</strain>
        <tissue evidence="1">Leaf</tissue>
    </source>
</reference>
<feature type="non-terminal residue" evidence="1">
    <location>
        <position position="1"/>
    </location>
</feature>
<dbReference type="AlphaFoldDB" id="A0A8T2EA54"/>
<dbReference type="EMBL" id="JAEFBJ010000004">
    <property type="protein sequence ID" value="KAG7619842.1"/>
    <property type="molecule type" value="Genomic_DNA"/>
</dbReference>
<keyword evidence="2" id="KW-1185">Reference proteome</keyword>
<proteinExistence type="predicted"/>
<gene>
    <name evidence="1" type="ORF">ISN44_As04g008540</name>
</gene>